<sequence length="531" mass="57613">MSSNNGNNRSYTLTMPASVQLNGSTIECVAYNESSQSTSAAKLLVQGLLSGVANVAITQFNSTTLILQYLAPFTLAGIPILYYNILILPTNLSVNITDTQFHLHISEYCISYNISITPWNIVGMGNATTLSDIVIHQVPAITMPQLIQEYKSNSETLHVYYEVQYNTSCKGTVPQSVSLTINQEKDHYCSLVSPVANNCTITTADIDNNVNVTINITEVLGYGANYVINMSLFNANNIKTEDFIFNISTYHVIAAAITTVNDTTVCLECIFRHNSPSAGCYAVFHPINTTGGDSRLMYYKIMKPPADSASGCISTLPNGVYSISVLDALSYEEGTFNNTAIDILLLITINNTMFVIPSTTSMTTRSIISFKIPSRSMTTTNENSWTSFIPSPLLITSSSYDDNISMATSGPPVLIVALTGSAAFMMIMITIVVIISVGLCVAKKRKRSIAIHGIKKDGNATPCHTPVTNRFMVKEGIQCKTTFNEAYDNVTQANVVYETIPEKVQYVSGSAAGGLQINVAYDCIGGLRANH</sequence>
<reference evidence="2" key="1">
    <citation type="submission" date="2017-05" db="UniProtKB">
        <authorList>
            <consortium name="EnsemblMetazoa"/>
        </authorList>
    </citation>
    <scope>IDENTIFICATION</scope>
</reference>
<dbReference type="AlphaFoldDB" id="A0A1X7V343"/>
<keyword evidence="1" id="KW-0472">Membrane</keyword>
<dbReference type="EnsemblMetazoa" id="Aqu2.1.34433_001">
    <property type="protein sequence ID" value="Aqu2.1.34433_001"/>
    <property type="gene ID" value="Aqu2.1.34433"/>
</dbReference>
<dbReference type="SUPFAM" id="SSF49265">
    <property type="entry name" value="Fibronectin type III"/>
    <property type="match status" value="1"/>
</dbReference>
<protein>
    <submittedName>
        <fullName evidence="2">Uncharacterized protein</fullName>
    </submittedName>
</protein>
<feature type="transmembrane region" description="Helical" evidence="1">
    <location>
        <begin position="413"/>
        <end position="442"/>
    </location>
</feature>
<proteinExistence type="predicted"/>
<dbReference type="InParanoid" id="A0A1X7V343"/>
<accession>A0A1X7V343</accession>
<name>A0A1X7V343_AMPQE</name>
<evidence type="ECO:0000256" key="1">
    <source>
        <dbReference type="SAM" id="Phobius"/>
    </source>
</evidence>
<keyword evidence="1" id="KW-0812">Transmembrane</keyword>
<organism evidence="2">
    <name type="scientific">Amphimedon queenslandica</name>
    <name type="common">Sponge</name>
    <dbReference type="NCBI Taxonomy" id="400682"/>
    <lineage>
        <taxon>Eukaryota</taxon>
        <taxon>Metazoa</taxon>
        <taxon>Porifera</taxon>
        <taxon>Demospongiae</taxon>
        <taxon>Heteroscleromorpha</taxon>
        <taxon>Haplosclerida</taxon>
        <taxon>Niphatidae</taxon>
        <taxon>Amphimedon</taxon>
    </lineage>
</organism>
<evidence type="ECO:0000313" key="2">
    <source>
        <dbReference type="EnsemblMetazoa" id="Aqu2.1.34433_001"/>
    </source>
</evidence>
<keyword evidence="1" id="KW-1133">Transmembrane helix</keyword>
<dbReference type="InterPro" id="IPR036116">
    <property type="entry name" value="FN3_sf"/>
</dbReference>